<evidence type="ECO:0000259" key="2">
    <source>
        <dbReference type="Pfam" id="PF02517"/>
    </source>
</evidence>
<sequence length="201" mass="21635">MSLLRQARPVAPLIGFAALLAIPGLAIQGGALPFEYRMHALLGVSALCVALCLWSGCSAAELGLAPPLLRAHWIAAAVLTVGLIAIMLLQTQLFAFTRKPPDWLSFAPFYVLVSSPCQELVCRAIPKLMTDRLQISGLAYVLYSSAMFSLIHIAYGDGLLLLNTFLLGLVWGTAYLKMRNLWPLILSHATIGTLAFSLGLA</sequence>
<organism evidence="3 4">
    <name type="scientific">Rhodopseudomonas faecalis</name>
    <dbReference type="NCBI Taxonomy" id="99655"/>
    <lineage>
        <taxon>Bacteria</taxon>
        <taxon>Pseudomonadati</taxon>
        <taxon>Pseudomonadota</taxon>
        <taxon>Alphaproteobacteria</taxon>
        <taxon>Hyphomicrobiales</taxon>
        <taxon>Nitrobacteraceae</taxon>
        <taxon>Rhodopseudomonas</taxon>
    </lineage>
</organism>
<feature type="domain" description="CAAX prenyl protease 2/Lysostaphin resistance protein A-like" evidence="2">
    <location>
        <begin position="102"/>
        <end position="191"/>
    </location>
</feature>
<evidence type="ECO:0000313" key="3">
    <source>
        <dbReference type="EMBL" id="PYF05403.1"/>
    </source>
</evidence>
<feature type="transmembrane region" description="Helical" evidence="1">
    <location>
        <begin position="181"/>
        <end position="200"/>
    </location>
</feature>
<dbReference type="EMBL" id="QJTI01000001">
    <property type="protein sequence ID" value="PYF05403.1"/>
    <property type="molecule type" value="Genomic_DNA"/>
</dbReference>
<dbReference type="GO" id="GO:0004175">
    <property type="term" value="F:endopeptidase activity"/>
    <property type="evidence" value="ECO:0007669"/>
    <property type="project" value="UniProtKB-ARBA"/>
</dbReference>
<name>A0A318TLQ3_9BRAD</name>
<evidence type="ECO:0000313" key="4">
    <source>
        <dbReference type="Proteomes" id="UP000248148"/>
    </source>
</evidence>
<keyword evidence="1" id="KW-0472">Membrane</keyword>
<dbReference type="Proteomes" id="UP000248148">
    <property type="component" value="Unassembled WGS sequence"/>
</dbReference>
<comment type="caution">
    <text evidence="3">The sequence shown here is derived from an EMBL/GenBank/DDBJ whole genome shotgun (WGS) entry which is preliminary data.</text>
</comment>
<feature type="transmembrane region" description="Helical" evidence="1">
    <location>
        <begin position="68"/>
        <end position="91"/>
    </location>
</feature>
<feature type="transmembrane region" description="Helical" evidence="1">
    <location>
        <begin position="133"/>
        <end position="153"/>
    </location>
</feature>
<gene>
    <name evidence="3" type="ORF">BJ122_101142</name>
</gene>
<reference evidence="3 4" key="1">
    <citation type="submission" date="2018-06" db="EMBL/GenBank/DDBJ databases">
        <title>Genomic Encyclopedia of Archaeal and Bacterial Type Strains, Phase II (KMG-II): from individual species to whole genera.</title>
        <authorList>
            <person name="Goeker M."/>
        </authorList>
    </citation>
    <scope>NUCLEOTIDE SEQUENCE [LARGE SCALE GENOMIC DNA]</scope>
    <source>
        <strain evidence="3 4">JCM 11668</strain>
    </source>
</reference>
<dbReference type="InterPro" id="IPR003675">
    <property type="entry name" value="Rce1/LyrA-like_dom"/>
</dbReference>
<accession>A0A318TLQ3</accession>
<protein>
    <recommendedName>
        <fullName evidence="2">CAAX prenyl protease 2/Lysostaphin resistance protein A-like domain-containing protein</fullName>
    </recommendedName>
</protein>
<dbReference type="OrthoDB" id="5419392at2"/>
<keyword evidence="1" id="KW-0812">Transmembrane</keyword>
<proteinExistence type="predicted"/>
<dbReference type="Pfam" id="PF02517">
    <property type="entry name" value="Rce1-like"/>
    <property type="match status" value="1"/>
</dbReference>
<keyword evidence="4" id="KW-1185">Reference proteome</keyword>
<dbReference type="AlphaFoldDB" id="A0A318TLQ3"/>
<keyword evidence="1" id="KW-1133">Transmembrane helix</keyword>
<feature type="transmembrane region" description="Helical" evidence="1">
    <location>
        <begin position="159"/>
        <end position="176"/>
    </location>
</feature>
<evidence type="ECO:0000256" key="1">
    <source>
        <dbReference type="SAM" id="Phobius"/>
    </source>
</evidence>
<dbReference type="RefSeq" id="WP_110779273.1">
    <property type="nucleotide sequence ID" value="NZ_QJTI01000001.1"/>
</dbReference>
<feature type="transmembrane region" description="Helical" evidence="1">
    <location>
        <begin position="36"/>
        <end position="56"/>
    </location>
</feature>
<dbReference type="GO" id="GO:0080120">
    <property type="term" value="P:CAAX-box protein maturation"/>
    <property type="evidence" value="ECO:0007669"/>
    <property type="project" value="UniProtKB-ARBA"/>
</dbReference>